<evidence type="ECO:0000256" key="1">
    <source>
        <dbReference type="ARBA" id="ARBA00006484"/>
    </source>
</evidence>
<dbReference type="InterPro" id="IPR057326">
    <property type="entry name" value="KR_dom"/>
</dbReference>
<dbReference type="Proteomes" id="UP000663637">
    <property type="component" value="Chromosome"/>
</dbReference>
<keyword evidence="2" id="KW-0560">Oxidoreductase</keyword>
<dbReference type="Gene3D" id="3.40.50.720">
    <property type="entry name" value="NAD(P)-binding Rossmann-like Domain"/>
    <property type="match status" value="1"/>
</dbReference>
<sequence>MTEANDTLAGRTVLITGASGGLGERFARIAAAAGARVALCARRVDRLEQIAADIGAGGRQALAVALDVSEEASVKEAFDRAEAAFGTVDTVIANAGIEHSGSVFDISVEQFDQVFAVNVRGVFLTAREAARRMQEAGQAERGRIVLVSSITGQSVAPGILPYSASKAAVSHMGRLFAREWARTGPNVNCISPGYIATDINHDWFATESGQKHIRTFPRRRLLDEDGLDGVVLYLLSDAAKNTTGANFTVDDGQTL</sequence>
<dbReference type="SUPFAM" id="SSF51735">
    <property type="entry name" value="NAD(P)-binding Rossmann-fold domains"/>
    <property type="match status" value="1"/>
</dbReference>
<comment type="similarity">
    <text evidence="1 3">Belongs to the short-chain dehydrogenases/reductases (SDR) family.</text>
</comment>
<dbReference type="CDD" id="cd05233">
    <property type="entry name" value="SDR_c"/>
    <property type="match status" value="1"/>
</dbReference>
<dbReference type="PROSITE" id="PS00061">
    <property type="entry name" value="ADH_SHORT"/>
    <property type="match status" value="1"/>
</dbReference>
<evidence type="ECO:0000313" key="5">
    <source>
        <dbReference type="EMBL" id="QSB45366.1"/>
    </source>
</evidence>
<feature type="domain" description="Ketoreductase" evidence="4">
    <location>
        <begin position="11"/>
        <end position="198"/>
    </location>
</feature>
<evidence type="ECO:0000259" key="4">
    <source>
        <dbReference type="SMART" id="SM00822"/>
    </source>
</evidence>
<reference evidence="5 6" key="1">
    <citation type="submission" date="2020-09" db="EMBL/GenBank/DDBJ databases">
        <title>Complete genome sequence of altererythrobacter flavus SS-21NJ, isolated from Dongying oil sludge in Shandong province.</title>
        <authorList>
            <person name="Sun S."/>
            <person name="Zhang Z."/>
        </authorList>
    </citation>
    <scope>NUCLEOTIDE SEQUENCE [LARGE SCALE GENOMIC DNA]</scope>
    <source>
        <strain evidence="5 6">SS-21NJ</strain>
    </source>
</reference>
<dbReference type="RefSeq" id="WP_102155000.1">
    <property type="nucleotide sequence ID" value="NZ_CP061510.1"/>
</dbReference>
<keyword evidence="6" id="KW-1185">Reference proteome</keyword>
<dbReference type="InterPro" id="IPR036291">
    <property type="entry name" value="NAD(P)-bd_dom_sf"/>
</dbReference>
<dbReference type="PRINTS" id="PR00080">
    <property type="entry name" value="SDRFAMILY"/>
</dbReference>
<dbReference type="SMART" id="SM00822">
    <property type="entry name" value="PKS_KR"/>
    <property type="match status" value="1"/>
</dbReference>
<dbReference type="PANTHER" id="PTHR43669">
    <property type="entry name" value="5-KETO-D-GLUCONATE 5-REDUCTASE"/>
    <property type="match status" value="1"/>
</dbReference>
<evidence type="ECO:0000256" key="3">
    <source>
        <dbReference type="RuleBase" id="RU000363"/>
    </source>
</evidence>
<dbReference type="InterPro" id="IPR020904">
    <property type="entry name" value="Sc_DH/Rdtase_CS"/>
</dbReference>
<evidence type="ECO:0000313" key="6">
    <source>
        <dbReference type="Proteomes" id="UP000663637"/>
    </source>
</evidence>
<protein>
    <submittedName>
        <fullName evidence="5">SDR family oxidoreductase</fullName>
    </submittedName>
</protein>
<dbReference type="PRINTS" id="PR00081">
    <property type="entry name" value="GDHRDH"/>
</dbReference>
<organism evidence="5 6">
    <name type="scientific">Tsuneonella flava</name>
    <dbReference type="NCBI Taxonomy" id="2055955"/>
    <lineage>
        <taxon>Bacteria</taxon>
        <taxon>Pseudomonadati</taxon>
        <taxon>Pseudomonadota</taxon>
        <taxon>Alphaproteobacteria</taxon>
        <taxon>Sphingomonadales</taxon>
        <taxon>Erythrobacteraceae</taxon>
        <taxon>Tsuneonella</taxon>
    </lineage>
</organism>
<proteinExistence type="inferred from homology"/>
<dbReference type="PANTHER" id="PTHR43669:SF3">
    <property type="entry name" value="ALCOHOL DEHYDROGENASE, PUTATIVE (AFU_ORTHOLOGUE AFUA_3G03445)-RELATED"/>
    <property type="match status" value="1"/>
</dbReference>
<name>A0ABX7KAT7_9SPHN</name>
<gene>
    <name evidence="5" type="ORF">IDJ81_04375</name>
</gene>
<dbReference type="Pfam" id="PF00106">
    <property type="entry name" value="adh_short"/>
    <property type="match status" value="1"/>
</dbReference>
<dbReference type="InterPro" id="IPR002347">
    <property type="entry name" value="SDR_fam"/>
</dbReference>
<evidence type="ECO:0000256" key="2">
    <source>
        <dbReference type="ARBA" id="ARBA00023002"/>
    </source>
</evidence>
<dbReference type="EMBL" id="CP061510">
    <property type="protein sequence ID" value="QSB45366.1"/>
    <property type="molecule type" value="Genomic_DNA"/>
</dbReference>
<accession>A0ABX7KAT7</accession>